<protein>
    <recommendedName>
        <fullName evidence="1">Reverse transcriptase Ty1/copia-type domain-containing protein</fullName>
    </recommendedName>
</protein>
<dbReference type="Pfam" id="PF07727">
    <property type="entry name" value="RVT_2"/>
    <property type="match status" value="1"/>
</dbReference>
<dbReference type="Proteomes" id="UP001497516">
    <property type="component" value="Chromosome 7"/>
</dbReference>
<keyword evidence="3" id="KW-1185">Reference proteome</keyword>
<evidence type="ECO:0000259" key="1">
    <source>
        <dbReference type="Pfam" id="PF07727"/>
    </source>
</evidence>
<organism evidence="2 3">
    <name type="scientific">Linum trigynum</name>
    <dbReference type="NCBI Taxonomy" id="586398"/>
    <lineage>
        <taxon>Eukaryota</taxon>
        <taxon>Viridiplantae</taxon>
        <taxon>Streptophyta</taxon>
        <taxon>Embryophyta</taxon>
        <taxon>Tracheophyta</taxon>
        <taxon>Spermatophyta</taxon>
        <taxon>Magnoliopsida</taxon>
        <taxon>eudicotyledons</taxon>
        <taxon>Gunneridae</taxon>
        <taxon>Pentapetalae</taxon>
        <taxon>rosids</taxon>
        <taxon>fabids</taxon>
        <taxon>Malpighiales</taxon>
        <taxon>Linaceae</taxon>
        <taxon>Linum</taxon>
    </lineage>
</organism>
<dbReference type="InterPro" id="IPR043502">
    <property type="entry name" value="DNA/RNA_pol_sf"/>
</dbReference>
<gene>
    <name evidence="2" type="ORF">LTRI10_LOCUS43451</name>
</gene>
<dbReference type="SUPFAM" id="SSF56672">
    <property type="entry name" value="DNA/RNA polymerases"/>
    <property type="match status" value="1"/>
</dbReference>
<name>A0AAV2FYT1_9ROSI</name>
<dbReference type="InterPro" id="IPR013103">
    <property type="entry name" value="RVT_2"/>
</dbReference>
<sequence length="133" mass="14726">MVYVDDLLLTGNDSSALSLFQEALSRRFSLKSLGSVNYFLGIEVIPTATGYLLSQQKYMEDVLHRFHMMDAKAAPTPLDSSVSLSLRDGSSSTDATRYRQVLGALQYLTFTRPDIAFAVNKLSQFMHAPTSAH</sequence>
<dbReference type="PANTHER" id="PTHR11439:SF455">
    <property type="entry name" value="RLK (RECEPTOR-LIKE PROTEIN KINASE) 8, PUTATIVE-RELATED"/>
    <property type="match status" value="1"/>
</dbReference>
<accession>A0AAV2FYT1</accession>
<evidence type="ECO:0000313" key="2">
    <source>
        <dbReference type="EMBL" id="CAL1403526.1"/>
    </source>
</evidence>
<reference evidence="2 3" key="1">
    <citation type="submission" date="2024-04" db="EMBL/GenBank/DDBJ databases">
        <authorList>
            <person name="Fracassetti M."/>
        </authorList>
    </citation>
    <scope>NUCLEOTIDE SEQUENCE [LARGE SCALE GENOMIC DNA]</scope>
</reference>
<evidence type="ECO:0000313" key="3">
    <source>
        <dbReference type="Proteomes" id="UP001497516"/>
    </source>
</evidence>
<dbReference type="AlphaFoldDB" id="A0AAV2FYT1"/>
<proteinExistence type="predicted"/>
<dbReference type="EMBL" id="OZ034820">
    <property type="protein sequence ID" value="CAL1403526.1"/>
    <property type="molecule type" value="Genomic_DNA"/>
</dbReference>
<dbReference type="PANTHER" id="PTHR11439">
    <property type="entry name" value="GAG-POL-RELATED RETROTRANSPOSON"/>
    <property type="match status" value="1"/>
</dbReference>
<feature type="domain" description="Reverse transcriptase Ty1/copia-type" evidence="1">
    <location>
        <begin position="2"/>
        <end position="78"/>
    </location>
</feature>